<dbReference type="Pfam" id="PF00254">
    <property type="entry name" value="FKBP_C"/>
    <property type="match status" value="1"/>
</dbReference>
<protein>
    <recommendedName>
        <fullName evidence="2 5">peptidylprolyl isomerase</fullName>
        <ecNumber evidence="2 5">5.2.1.8</ecNumber>
    </recommendedName>
</protein>
<dbReference type="InterPro" id="IPR001179">
    <property type="entry name" value="PPIase_FKBP_dom"/>
</dbReference>
<keyword evidence="3 5" id="KW-0697">Rotamase</keyword>
<sequence length="327" mass="33859">MNYNTKRRVAALLAVPALLFTAACGSDDGNNGDTAAGGVAEVKGKVGEKPEISVPKDGEPSEKTVVKTVSEGSGTPIKASDFVRLDWTVEKWGGDQELGGTWAETSTAGGTPRRQSVEQIGKQSQQLPEKVLDAVKGKKPGSRILVQGTAGDLIGENLNTSAGIAAKDVLIWVVDPVGAATVDAKAEVKGEQAATEPGLPEVEVPSQKAAVITIPKGAKPPKELEEQVLVKGTGKKVEAGEGLIAQYTGVKWEDGKKFDSSWDHGGATAFQIGTGSVVEGWDKGLVGKNVGDRVLLVIPPSLGYGASPSSELAKNTLVFVVDILGTV</sequence>
<dbReference type="Gene3D" id="3.10.50.40">
    <property type="match status" value="1"/>
</dbReference>
<keyword evidence="4 5" id="KW-0413">Isomerase</keyword>
<feature type="signal peptide" evidence="6">
    <location>
        <begin position="1"/>
        <end position="25"/>
    </location>
</feature>
<evidence type="ECO:0000256" key="1">
    <source>
        <dbReference type="ARBA" id="ARBA00000971"/>
    </source>
</evidence>
<evidence type="ECO:0000256" key="5">
    <source>
        <dbReference type="PROSITE-ProRule" id="PRU00277"/>
    </source>
</evidence>
<accession>A0A918HAC4</accession>
<dbReference type="InterPro" id="IPR046357">
    <property type="entry name" value="PPIase_dom_sf"/>
</dbReference>
<name>A0A918HAC4_9ACTN</name>
<dbReference type="Proteomes" id="UP000646776">
    <property type="component" value="Unassembled WGS sequence"/>
</dbReference>
<keyword evidence="6" id="KW-0732">Signal</keyword>
<dbReference type="InterPro" id="IPR044609">
    <property type="entry name" value="FKBP2/11"/>
</dbReference>
<organism evidence="8 9">
    <name type="scientific">Streptomyces phaeofaciens</name>
    <dbReference type="NCBI Taxonomy" id="68254"/>
    <lineage>
        <taxon>Bacteria</taxon>
        <taxon>Bacillati</taxon>
        <taxon>Actinomycetota</taxon>
        <taxon>Actinomycetes</taxon>
        <taxon>Kitasatosporales</taxon>
        <taxon>Streptomycetaceae</taxon>
        <taxon>Streptomyces</taxon>
    </lineage>
</organism>
<evidence type="ECO:0000256" key="3">
    <source>
        <dbReference type="ARBA" id="ARBA00023110"/>
    </source>
</evidence>
<dbReference type="SUPFAM" id="SSF54534">
    <property type="entry name" value="FKBP-like"/>
    <property type="match status" value="1"/>
</dbReference>
<reference evidence="8" key="2">
    <citation type="submission" date="2020-09" db="EMBL/GenBank/DDBJ databases">
        <authorList>
            <person name="Sun Q."/>
            <person name="Ohkuma M."/>
        </authorList>
    </citation>
    <scope>NUCLEOTIDE SEQUENCE</scope>
    <source>
        <strain evidence="8">JCM 4125</strain>
    </source>
</reference>
<evidence type="ECO:0000256" key="2">
    <source>
        <dbReference type="ARBA" id="ARBA00013194"/>
    </source>
</evidence>
<dbReference type="EMBL" id="BMSA01000005">
    <property type="protein sequence ID" value="GGT47582.1"/>
    <property type="molecule type" value="Genomic_DNA"/>
</dbReference>
<evidence type="ECO:0000259" key="7">
    <source>
        <dbReference type="PROSITE" id="PS50059"/>
    </source>
</evidence>
<dbReference type="PROSITE" id="PS50059">
    <property type="entry name" value="FKBP_PPIASE"/>
    <property type="match status" value="1"/>
</dbReference>
<feature type="chain" id="PRO_5036792993" description="peptidylprolyl isomerase" evidence="6">
    <location>
        <begin position="26"/>
        <end position="327"/>
    </location>
</feature>
<evidence type="ECO:0000313" key="8">
    <source>
        <dbReference type="EMBL" id="GGT47582.1"/>
    </source>
</evidence>
<dbReference type="PROSITE" id="PS51257">
    <property type="entry name" value="PROKAR_LIPOPROTEIN"/>
    <property type="match status" value="1"/>
</dbReference>
<comment type="caution">
    <text evidence="8">The sequence shown here is derived from an EMBL/GenBank/DDBJ whole genome shotgun (WGS) entry which is preliminary data.</text>
</comment>
<dbReference type="AlphaFoldDB" id="A0A918HAC4"/>
<keyword evidence="9" id="KW-1185">Reference proteome</keyword>
<reference evidence="8" key="1">
    <citation type="journal article" date="2014" name="Int. J. Syst. Evol. Microbiol.">
        <title>Complete genome sequence of Corynebacterium casei LMG S-19264T (=DSM 44701T), isolated from a smear-ripened cheese.</title>
        <authorList>
            <consortium name="US DOE Joint Genome Institute (JGI-PGF)"/>
            <person name="Walter F."/>
            <person name="Albersmeier A."/>
            <person name="Kalinowski J."/>
            <person name="Ruckert C."/>
        </authorList>
    </citation>
    <scope>NUCLEOTIDE SEQUENCE</scope>
    <source>
        <strain evidence="8">JCM 4125</strain>
    </source>
</reference>
<comment type="catalytic activity">
    <reaction evidence="1 5">
        <text>[protein]-peptidylproline (omega=180) = [protein]-peptidylproline (omega=0)</text>
        <dbReference type="Rhea" id="RHEA:16237"/>
        <dbReference type="Rhea" id="RHEA-COMP:10747"/>
        <dbReference type="Rhea" id="RHEA-COMP:10748"/>
        <dbReference type="ChEBI" id="CHEBI:83833"/>
        <dbReference type="ChEBI" id="CHEBI:83834"/>
        <dbReference type="EC" id="5.2.1.8"/>
    </reaction>
</comment>
<gene>
    <name evidence="8" type="ORF">GCM10010226_25880</name>
</gene>
<evidence type="ECO:0000256" key="4">
    <source>
        <dbReference type="ARBA" id="ARBA00023235"/>
    </source>
</evidence>
<evidence type="ECO:0000313" key="9">
    <source>
        <dbReference type="Proteomes" id="UP000646776"/>
    </source>
</evidence>
<dbReference type="PANTHER" id="PTHR45779">
    <property type="entry name" value="PEPTIDYLPROLYL ISOMERASE"/>
    <property type="match status" value="1"/>
</dbReference>
<evidence type="ECO:0000256" key="6">
    <source>
        <dbReference type="SAM" id="SignalP"/>
    </source>
</evidence>
<dbReference type="GO" id="GO:0003755">
    <property type="term" value="F:peptidyl-prolyl cis-trans isomerase activity"/>
    <property type="evidence" value="ECO:0007669"/>
    <property type="project" value="UniProtKB-KW"/>
</dbReference>
<dbReference type="RefSeq" id="WP_189711016.1">
    <property type="nucleotide sequence ID" value="NZ_BMSA01000005.1"/>
</dbReference>
<dbReference type="EC" id="5.2.1.8" evidence="2 5"/>
<dbReference type="PANTHER" id="PTHR45779:SF7">
    <property type="entry name" value="PEPTIDYLPROLYL ISOMERASE"/>
    <property type="match status" value="1"/>
</dbReference>
<feature type="domain" description="PPIase FKBP-type" evidence="7">
    <location>
        <begin position="240"/>
        <end position="327"/>
    </location>
</feature>
<proteinExistence type="predicted"/>